<comment type="subcellular location">
    <subcellularLocation>
        <location evidence="1">Secreted</location>
        <location evidence="1">Extracellular space</location>
        <location evidence="1">Extracellular matrix</location>
    </subcellularLocation>
</comment>
<keyword evidence="3" id="KW-1015">Disulfide bond</keyword>
<dbReference type="PANTHER" id="PTHR19143">
    <property type="entry name" value="FIBRINOGEN/TENASCIN/ANGIOPOEITIN"/>
    <property type="match status" value="1"/>
</dbReference>
<dbReference type="InterPro" id="IPR050373">
    <property type="entry name" value="Fibrinogen_C-term_domain"/>
</dbReference>
<keyword evidence="4" id="KW-0175">Coiled coil</keyword>
<dbReference type="Pfam" id="PF00147">
    <property type="entry name" value="Fibrinogen_C"/>
    <property type="match status" value="1"/>
</dbReference>
<name>A0ABD0KUS2_9CAEN</name>
<keyword evidence="5" id="KW-0732">Signal</keyword>
<evidence type="ECO:0000259" key="6">
    <source>
        <dbReference type="PROSITE" id="PS50835"/>
    </source>
</evidence>
<evidence type="ECO:0000313" key="8">
    <source>
        <dbReference type="EMBL" id="KAK7491033.1"/>
    </source>
</evidence>
<evidence type="ECO:0000256" key="3">
    <source>
        <dbReference type="ARBA" id="ARBA00023157"/>
    </source>
</evidence>
<protein>
    <submittedName>
        <fullName evidence="8">Uncharacterized protein</fullName>
    </submittedName>
</protein>
<reference evidence="8 9" key="1">
    <citation type="journal article" date="2023" name="Sci. Data">
        <title>Genome assembly of the Korean intertidal mud-creeper Batillaria attramentaria.</title>
        <authorList>
            <person name="Patra A.K."/>
            <person name="Ho P.T."/>
            <person name="Jun S."/>
            <person name="Lee S.J."/>
            <person name="Kim Y."/>
            <person name="Won Y.J."/>
        </authorList>
    </citation>
    <scope>NUCLEOTIDE SEQUENCE [LARGE SCALE GENOMIC DNA]</scope>
    <source>
        <strain evidence="8">Wonlab-2016</strain>
    </source>
</reference>
<dbReference type="InterPro" id="IPR036056">
    <property type="entry name" value="Fibrinogen-like_C"/>
</dbReference>
<dbReference type="Proteomes" id="UP001519460">
    <property type="component" value="Unassembled WGS sequence"/>
</dbReference>
<feature type="coiled-coil region" evidence="4">
    <location>
        <begin position="262"/>
        <end position="328"/>
    </location>
</feature>
<dbReference type="PROSITE" id="PS50835">
    <property type="entry name" value="IG_LIKE"/>
    <property type="match status" value="1"/>
</dbReference>
<dbReference type="InterPro" id="IPR014716">
    <property type="entry name" value="Fibrinogen_a/b/g_C_1"/>
</dbReference>
<keyword evidence="2" id="KW-0272">Extracellular matrix</keyword>
<feature type="signal peptide" evidence="5">
    <location>
        <begin position="1"/>
        <end position="21"/>
    </location>
</feature>
<feature type="domain" description="Ig-like" evidence="6">
    <location>
        <begin position="150"/>
        <end position="247"/>
    </location>
</feature>
<feature type="domain" description="Fibrinogen C-terminal" evidence="7">
    <location>
        <begin position="346"/>
        <end position="431"/>
    </location>
</feature>
<dbReference type="InterPro" id="IPR036179">
    <property type="entry name" value="Ig-like_dom_sf"/>
</dbReference>
<dbReference type="SUPFAM" id="SSF56496">
    <property type="entry name" value="Fibrinogen C-terminal domain-like"/>
    <property type="match status" value="1"/>
</dbReference>
<dbReference type="InterPro" id="IPR013783">
    <property type="entry name" value="Ig-like_fold"/>
</dbReference>
<keyword evidence="9" id="KW-1185">Reference proteome</keyword>
<dbReference type="PROSITE" id="PS51406">
    <property type="entry name" value="FIBRINOGEN_C_2"/>
    <property type="match status" value="1"/>
</dbReference>
<dbReference type="Gene3D" id="3.90.215.10">
    <property type="entry name" value="Gamma Fibrinogen, chain A, domain 1"/>
    <property type="match status" value="1"/>
</dbReference>
<dbReference type="EMBL" id="JACVVK020000120">
    <property type="protein sequence ID" value="KAK7491033.1"/>
    <property type="molecule type" value="Genomic_DNA"/>
</dbReference>
<organism evidence="8 9">
    <name type="scientific">Batillaria attramentaria</name>
    <dbReference type="NCBI Taxonomy" id="370345"/>
    <lineage>
        <taxon>Eukaryota</taxon>
        <taxon>Metazoa</taxon>
        <taxon>Spiralia</taxon>
        <taxon>Lophotrochozoa</taxon>
        <taxon>Mollusca</taxon>
        <taxon>Gastropoda</taxon>
        <taxon>Caenogastropoda</taxon>
        <taxon>Sorbeoconcha</taxon>
        <taxon>Cerithioidea</taxon>
        <taxon>Batillariidae</taxon>
        <taxon>Batillaria</taxon>
    </lineage>
</organism>
<proteinExistence type="predicted"/>
<evidence type="ECO:0000256" key="4">
    <source>
        <dbReference type="SAM" id="Coils"/>
    </source>
</evidence>
<evidence type="ECO:0000313" key="9">
    <source>
        <dbReference type="Proteomes" id="UP001519460"/>
    </source>
</evidence>
<evidence type="ECO:0000256" key="5">
    <source>
        <dbReference type="SAM" id="SignalP"/>
    </source>
</evidence>
<evidence type="ECO:0000259" key="7">
    <source>
        <dbReference type="PROSITE" id="PS51406"/>
    </source>
</evidence>
<dbReference type="SUPFAM" id="SSF48726">
    <property type="entry name" value="Immunoglobulin"/>
    <property type="match status" value="1"/>
</dbReference>
<dbReference type="AlphaFoldDB" id="A0ABD0KUS2"/>
<dbReference type="SMART" id="SM00186">
    <property type="entry name" value="FBG"/>
    <property type="match status" value="1"/>
</dbReference>
<dbReference type="InterPro" id="IPR002181">
    <property type="entry name" value="Fibrinogen_a/b/g_C_dom"/>
</dbReference>
<comment type="caution">
    <text evidence="8">The sequence shown here is derived from an EMBL/GenBank/DDBJ whole genome shotgun (WGS) entry which is preliminary data.</text>
</comment>
<accession>A0ABD0KUS2</accession>
<dbReference type="InterPro" id="IPR007110">
    <property type="entry name" value="Ig-like_dom"/>
</dbReference>
<dbReference type="InterPro" id="IPR020837">
    <property type="entry name" value="Fibrinogen_CS"/>
</dbReference>
<dbReference type="PROSITE" id="PS00514">
    <property type="entry name" value="FIBRINOGEN_C_1"/>
    <property type="match status" value="1"/>
</dbReference>
<gene>
    <name evidence="8" type="ORF">BaRGS_00017729</name>
</gene>
<feature type="chain" id="PRO_5044753582" evidence="5">
    <location>
        <begin position="22"/>
        <end position="431"/>
    </location>
</feature>
<evidence type="ECO:0000256" key="1">
    <source>
        <dbReference type="ARBA" id="ARBA00004498"/>
    </source>
</evidence>
<dbReference type="Gene3D" id="2.60.40.10">
    <property type="entry name" value="Immunoglobulins"/>
    <property type="match status" value="1"/>
</dbReference>
<keyword evidence="2" id="KW-0964">Secreted</keyword>
<sequence length="431" mass="47877">MKPTYGVVVFLAVANIQVTSALQWTSALDLPANVTVHACTGDNVTLPWKYETEGAEHAIDVEWLYQAEGQVEELIASNVRGNFFVTPTAKQHLQFVPNAGLELMHVTQADSGAYILNVNINLHGSVTVYSQRVVLEVSNFEKEINFSGSPDVYVTGAPANTDGQLHVQLMPSAVQDNVTGEWHVMLSCGTFSSLGQPPVSVLWTTPDNVTVSSSYYGNAGSYILIIDNPVATGEYSCRLEQTPSAMCLPAQSLLHNGASIHVDGVETRLSVLEGQLVALQNENAELRSELGEQRKENENTTAVLEGRLTAMQQENTVLKSNLRNVTEKVSEITHYILNKSALDVCDSMTGRHNLNNQPFSTYDHDNDAYSGVNCASQHHGAWWYNYCTWSNLNGLYTHNSNDRDWKYVVWHEWNHDARSFKRAEMKIRLRA</sequence>
<evidence type="ECO:0000256" key="2">
    <source>
        <dbReference type="ARBA" id="ARBA00022530"/>
    </source>
</evidence>